<proteinExistence type="predicted"/>
<dbReference type="Pfam" id="PF09992">
    <property type="entry name" value="NAGPA"/>
    <property type="match status" value="1"/>
</dbReference>
<keyword evidence="3" id="KW-1185">Reference proteome</keyword>
<protein>
    <submittedName>
        <fullName evidence="2">Phosphodiester glycosidase family protein</fullName>
    </submittedName>
</protein>
<gene>
    <name evidence="2" type="ORF">ACFSJH_15705</name>
</gene>
<dbReference type="Proteomes" id="UP001597362">
    <property type="component" value="Unassembled WGS sequence"/>
</dbReference>
<keyword evidence="2" id="KW-0378">Hydrolase</keyword>
<reference evidence="3" key="1">
    <citation type="journal article" date="2019" name="Int. J. Syst. Evol. Microbiol.">
        <title>The Global Catalogue of Microorganisms (GCM) 10K type strain sequencing project: providing services to taxonomists for standard genome sequencing and annotation.</title>
        <authorList>
            <consortium name="The Broad Institute Genomics Platform"/>
            <consortium name="The Broad Institute Genome Sequencing Center for Infectious Disease"/>
            <person name="Wu L."/>
            <person name="Ma J."/>
        </authorList>
    </citation>
    <scope>NUCLEOTIDE SEQUENCE [LARGE SCALE GENOMIC DNA]</scope>
    <source>
        <strain evidence="3">GH52</strain>
    </source>
</reference>
<name>A0ABW4YNF1_9BACL</name>
<organism evidence="2 3">
    <name type="scientific">Paenibacillus yanchengensis</name>
    <dbReference type="NCBI Taxonomy" id="2035833"/>
    <lineage>
        <taxon>Bacteria</taxon>
        <taxon>Bacillati</taxon>
        <taxon>Bacillota</taxon>
        <taxon>Bacilli</taxon>
        <taxon>Bacillales</taxon>
        <taxon>Paenibacillaceae</taxon>
        <taxon>Paenibacillus</taxon>
    </lineage>
</organism>
<evidence type="ECO:0000313" key="2">
    <source>
        <dbReference type="EMBL" id="MFD2117176.1"/>
    </source>
</evidence>
<keyword evidence="2" id="KW-0326">Glycosidase</keyword>
<sequence length="150" mass="16197">MPVVDFTDFSGATCSNIKWALEGYSLFIGTAYSSSADYYADIQANSYANNTENVSRFGPKSPNKRTAIGSRFQSTYGNQTVLAVFTTASAWEVRNNMKNMIGCSMGVMLDGGGSSQIAWKTSSGTKSYWDAGGENRAIQTMVTVNADTWA</sequence>
<dbReference type="InterPro" id="IPR018711">
    <property type="entry name" value="NAGPA"/>
</dbReference>
<dbReference type="GO" id="GO:0016798">
    <property type="term" value="F:hydrolase activity, acting on glycosyl bonds"/>
    <property type="evidence" value="ECO:0007669"/>
    <property type="project" value="UniProtKB-KW"/>
</dbReference>
<accession>A0ABW4YNF1</accession>
<evidence type="ECO:0000259" key="1">
    <source>
        <dbReference type="Pfam" id="PF09992"/>
    </source>
</evidence>
<feature type="domain" description="Phosphodiester glycosidase" evidence="1">
    <location>
        <begin position="50"/>
        <end position="144"/>
    </location>
</feature>
<comment type="caution">
    <text evidence="2">The sequence shown here is derived from an EMBL/GenBank/DDBJ whole genome shotgun (WGS) entry which is preliminary data.</text>
</comment>
<evidence type="ECO:0000313" key="3">
    <source>
        <dbReference type="Proteomes" id="UP001597362"/>
    </source>
</evidence>
<dbReference type="RefSeq" id="WP_377774092.1">
    <property type="nucleotide sequence ID" value="NZ_JBHUHO010000035.1"/>
</dbReference>
<dbReference type="EMBL" id="JBHUHO010000035">
    <property type="protein sequence ID" value="MFD2117176.1"/>
    <property type="molecule type" value="Genomic_DNA"/>
</dbReference>